<dbReference type="EMBL" id="KL142381">
    <property type="protein sequence ID" value="KDR75383.1"/>
    <property type="molecule type" value="Genomic_DNA"/>
</dbReference>
<protein>
    <recommendedName>
        <fullName evidence="5">HMG box domain-containing protein</fullName>
    </recommendedName>
</protein>
<gene>
    <name evidence="6" type="ORF">GALMADRAFT_227034</name>
</gene>
<evidence type="ECO:0000256" key="3">
    <source>
        <dbReference type="PROSITE-ProRule" id="PRU00267"/>
    </source>
</evidence>
<dbReference type="STRING" id="685588.A0A067T8R8"/>
<dbReference type="Proteomes" id="UP000027222">
    <property type="component" value="Unassembled WGS sequence"/>
</dbReference>
<dbReference type="InterPro" id="IPR009071">
    <property type="entry name" value="HMG_box_dom"/>
</dbReference>
<evidence type="ECO:0000313" key="6">
    <source>
        <dbReference type="EMBL" id="KDR75383.1"/>
    </source>
</evidence>
<dbReference type="InterPro" id="IPR036910">
    <property type="entry name" value="HMG_box_dom_sf"/>
</dbReference>
<feature type="compositionally biased region" description="Low complexity" evidence="4">
    <location>
        <begin position="151"/>
        <end position="170"/>
    </location>
</feature>
<feature type="region of interest" description="Disordered" evidence="4">
    <location>
        <begin position="399"/>
        <end position="424"/>
    </location>
</feature>
<organism evidence="6 7">
    <name type="scientific">Galerina marginata (strain CBS 339.88)</name>
    <dbReference type="NCBI Taxonomy" id="685588"/>
    <lineage>
        <taxon>Eukaryota</taxon>
        <taxon>Fungi</taxon>
        <taxon>Dikarya</taxon>
        <taxon>Basidiomycota</taxon>
        <taxon>Agaricomycotina</taxon>
        <taxon>Agaricomycetes</taxon>
        <taxon>Agaricomycetidae</taxon>
        <taxon>Agaricales</taxon>
        <taxon>Agaricineae</taxon>
        <taxon>Strophariaceae</taxon>
        <taxon>Galerina</taxon>
    </lineage>
</organism>
<feature type="region of interest" description="Disordered" evidence="4">
    <location>
        <begin position="82"/>
        <end position="134"/>
    </location>
</feature>
<keyword evidence="7" id="KW-1185">Reference proteome</keyword>
<dbReference type="AlphaFoldDB" id="A0A067T8R8"/>
<feature type="compositionally biased region" description="Polar residues" evidence="4">
    <location>
        <begin position="400"/>
        <end position="423"/>
    </location>
</feature>
<reference evidence="7" key="1">
    <citation type="journal article" date="2014" name="Proc. Natl. Acad. Sci. U.S.A.">
        <title>Extensive sampling of basidiomycete genomes demonstrates inadequacy of the white-rot/brown-rot paradigm for wood decay fungi.</title>
        <authorList>
            <person name="Riley R."/>
            <person name="Salamov A.A."/>
            <person name="Brown D.W."/>
            <person name="Nagy L.G."/>
            <person name="Floudas D."/>
            <person name="Held B.W."/>
            <person name="Levasseur A."/>
            <person name="Lombard V."/>
            <person name="Morin E."/>
            <person name="Otillar R."/>
            <person name="Lindquist E.A."/>
            <person name="Sun H."/>
            <person name="LaButti K.M."/>
            <person name="Schmutz J."/>
            <person name="Jabbour D."/>
            <person name="Luo H."/>
            <person name="Baker S.E."/>
            <person name="Pisabarro A.G."/>
            <person name="Walton J.D."/>
            <person name="Blanchette R.A."/>
            <person name="Henrissat B."/>
            <person name="Martin F."/>
            <person name="Cullen D."/>
            <person name="Hibbett D.S."/>
            <person name="Grigoriev I.V."/>
        </authorList>
    </citation>
    <scope>NUCLEOTIDE SEQUENCE [LARGE SCALE GENOMIC DNA]</scope>
    <source>
        <strain evidence="7">CBS 339.88</strain>
    </source>
</reference>
<feature type="DNA-binding region" description="HMG box" evidence="3">
    <location>
        <begin position="15"/>
        <end position="86"/>
    </location>
</feature>
<keyword evidence="3" id="KW-0539">Nucleus</keyword>
<keyword evidence="1 3" id="KW-0238">DNA-binding</keyword>
<dbReference type="SUPFAM" id="SSF47095">
    <property type="entry name" value="HMG-box"/>
    <property type="match status" value="1"/>
</dbReference>
<evidence type="ECO:0000256" key="2">
    <source>
        <dbReference type="ARBA" id="ARBA00023163"/>
    </source>
</evidence>
<dbReference type="GO" id="GO:0030154">
    <property type="term" value="P:cell differentiation"/>
    <property type="evidence" value="ECO:0007669"/>
    <property type="project" value="TreeGrafter"/>
</dbReference>
<feature type="compositionally biased region" description="Low complexity" evidence="4">
    <location>
        <begin position="181"/>
        <end position="210"/>
    </location>
</feature>
<dbReference type="CDD" id="cd01389">
    <property type="entry name" value="HMG-box_ROX1-like"/>
    <property type="match status" value="1"/>
</dbReference>
<evidence type="ECO:0000313" key="7">
    <source>
        <dbReference type="Proteomes" id="UP000027222"/>
    </source>
</evidence>
<evidence type="ECO:0000259" key="5">
    <source>
        <dbReference type="PROSITE" id="PS50118"/>
    </source>
</evidence>
<dbReference type="PROSITE" id="PS50118">
    <property type="entry name" value="HMG_BOX_2"/>
    <property type="match status" value="1"/>
</dbReference>
<dbReference type="PANTHER" id="PTHR10270:SF161">
    <property type="entry name" value="SEX-DETERMINING REGION Y PROTEIN"/>
    <property type="match status" value="1"/>
</dbReference>
<dbReference type="Gene3D" id="1.10.30.10">
    <property type="entry name" value="High mobility group box domain"/>
    <property type="match status" value="1"/>
</dbReference>
<feature type="compositionally biased region" description="Basic and acidic residues" evidence="4">
    <location>
        <begin position="90"/>
        <end position="112"/>
    </location>
</feature>
<feature type="region of interest" description="Disordered" evidence="4">
    <location>
        <begin position="151"/>
        <end position="219"/>
    </location>
</feature>
<dbReference type="GO" id="GO:0000978">
    <property type="term" value="F:RNA polymerase II cis-regulatory region sequence-specific DNA binding"/>
    <property type="evidence" value="ECO:0007669"/>
    <property type="project" value="TreeGrafter"/>
</dbReference>
<proteinExistence type="predicted"/>
<dbReference type="GO" id="GO:0005634">
    <property type="term" value="C:nucleus"/>
    <property type="evidence" value="ECO:0007669"/>
    <property type="project" value="UniProtKB-UniRule"/>
</dbReference>
<dbReference type="SMART" id="SM00398">
    <property type="entry name" value="HMG"/>
    <property type="match status" value="1"/>
</dbReference>
<name>A0A067T8R8_GALM3</name>
<evidence type="ECO:0000256" key="1">
    <source>
        <dbReference type="ARBA" id="ARBA00023125"/>
    </source>
</evidence>
<dbReference type="GO" id="GO:0001228">
    <property type="term" value="F:DNA-binding transcription activator activity, RNA polymerase II-specific"/>
    <property type="evidence" value="ECO:0007669"/>
    <property type="project" value="TreeGrafter"/>
</dbReference>
<keyword evidence="2" id="KW-0804">Transcription</keyword>
<evidence type="ECO:0000256" key="4">
    <source>
        <dbReference type="SAM" id="MobiDB-lite"/>
    </source>
</evidence>
<dbReference type="Pfam" id="PF00505">
    <property type="entry name" value="HMG_box"/>
    <property type="match status" value="1"/>
</dbReference>
<sequence length="452" mass="49890">MAGPMRRDALAAVKPPRPPNSWILYRAHVLKNLPPVAPGEPRRSQSDVSALISRMWRQESDTVRAEFERLADEAKERHRIQFPNYRYQPKKKEEKERLKELQKQRKESDRMAKKTRRVGQRTETALVPSHPVVQSGAPYYNPHLLFSSAGPTPPLSASSSPSDATLSPPSRVSPLHGTAGSSSSFLAPLSLPTSTDTPSTTLPYSLTLSPPSHPELPQSHNATEWPFTEHSLPTQTVEEITTDLLVSNNWSDAAVHEQPIPSSSVLFDVPNDQLGWLHDQGGGESFGNFSSVNGQDVFELSQFDPSILSQNPQGEVEVSLGNFPSLQDTSFYDTLFPTNEHSDIPFDSEQQSYDLGQTDFTDIFFNLSDFDNSYGNAQASSSTLMDDAHSLVPSDIASEYSPQQPVASTSYIPPSGAAQSSSRRVGGNWANSIYAREHLLDHSPPHHEVHAR</sequence>
<dbReference type="HOGENOM" id="CLU_027670_0_0_1"/>
<accession>A0A067T8R8</accession>
<dbReference type="InterPro" id="IPR050140">
    <property type="entry name" value="SRY-related_HMG-box_TF-like"/>
</dbReference>
<dbReference type="OrthoDB" id="6247875at2759"/>
<feature type="domain" description="HMG box" evidence="5">
    <location>
        <begin position="15"/>
        <end position="86"/>
    </location>
</feature>
<dbReference type="PANTHER" id="PTHR10270">
    <property type="entry name" value="SOX TRANSCRIPTION FACTOR"/>
    <property type="match status" value="1"/>
</dbReference>